<feature type="binding site" evidence="16">
    <location>
        <position position="90"/>
    </location>
    <ligand>
        <name>Ca(2+)</name>
        <dbReference type="ChEBI" id="CHEBI:29108"/>
        <label>3</label>
    </ligand>
</feature>
<evidence type="ECO:0000256" key="5">
    <source>
        <dbReference type="ARBA" id="ARBA00022729"/>
    </source>
</evidence>
<keyword evidence="6" id="KW-0677">Repeat</keyword>
<evidence type="ECO:0000256" key="6">
    <source>
        <dbReference type="ARBA" id="ARBA00022737"/>
    </source>
</evidence>
<dbReference type="InterPro" id="IPR024079">
    <property type="entry name" value="MetalloPept_cat_dom_sf"/>
</dbReference>
<feature type="binding site" evidence="16">
    <location>
        <position position="110"/>
    </location>
    <ligand>
        <name>Ca(2+)</name>
        <dbReference type="ChEBI" id="CHEBI:29108"/>
        <label>3</label>
    </ligand>
</feature>
<name>A0A8V5GVQ6_MELUD</name>
<dbReference type="GO" id="GO:0004222">
    <property type="term" value="F:metalloendopeptidase activity"/>
    <property type="evidence" value="ECO:0007669"/>
    <property type="project" value="InterPro"/>
</dbReference>
<dbReference type="PIRSF" id="PIRSF001191">
    <property type="entry name" value="Peptidase_M10A_matrix"/>
    <property type="match status" value="1"/>
</dbReference>
<dbReference type="PRINTS" id="PR00138">
    <property type="entry name" value="MATRIXIN"/>
</dbReference>
<keyword evidence="8 15" id="KW-0862">Zinc</keyword>
<feature type="binding site" evidence="16">
    <location>
        <position position="299"/>
    </location>
    <ligand>
        <name>Ca(2+)</name>
        <dbReference type="ChEBI" id="CHEBI:29108"/>
        <label>4</label>
    </ligand>
</feature>
<feature type="active site" evidence="14">
    <location>
        <position position="131"/>
    </location>
</feature>
<evidence type="ECO:0000256" key="16">
    <source>
        <dbReference type="PIRSR" id="PIRSR621190-2"/>
    </source>
</evidence>
<dbReference type="AlphaFoldDB" id="A0A8V5GVQ6"/>
<feature type="binding site" evidence="16">
    <location>
        <position position="87"/>
    </location>
    <ligand>
        <name>Ca(2+)</name>
        <dbReference type="ChEBI" id="CHEBI:29108"/>
        <label>3</label>
    </ligand>
</feature>
<dbReference type="GO" id="GO:0005615">
    <property type="term" value="C:extracellular space"/>
    <property type="evidence" value="ECO:0007669"/>
    <property type="project" value="TreeGrafter"/>
</dbReference>
<feature type="domain" description="Peptidase metallopeptidase" evidence="18">
    <location>
        <begin position="18"/>
        <end position="150"/>
    </location>
</feature>
<dbReference type="SUPFAM" id="SSF55486">
    <property type="entry name" value="Metalloproteases ('zincins'), catalytic domain"/>
    <property type="match status" value="1"/>
</dbReference>
<comment type="cofactor">
    <cofactor evidence="16">
        <name>Ca(2+)</name>
        <dbReference type="ChEBI" id="CHEBI:29108"/>
    </cofactor>
    <text evidence="16">Can bind about 5 Ca(2+) ions per subunit.</text>
</comment>
<dbReference type="Pfam" id="PF00045">
    <property type="entry name" value="Hemopexin"/>
    <property type="match status" value="2"/>
</dbReference>
<feature type="binding site" evidence="16">
    <location>
        <position position="113"/>
    </location>
    <ligand>
        <name>Ca(2+)</name>
        <dbReference type="ChEBI" id="CHEBI:29108"/>
        <label>1</label>
    </ligand>
</feature>
<dbReference type="SMART" id="SM00120">
    <property type="entry name" value="HX"/>
    <property type="match status" value="3"/>
</dbReference>
<evidence type="ECO:0000256" key="15">
    <source>
        <dbReference type="PIRSR" id="PIRSR001191-2"/>
    </source>
</evidence>
<feature type="binding site" evidence="16">
    <location>
        <position position="92"/>
    </location>
    <ligand>
        <name>Ca(2+)</name>
        <dbReference type="ChEBI" id="CHEBI:29108"/>
        <label>3</label>
    </ligand>
</feature>
<keyword evidence="12 17" id="KW-1015">Disulfide bond</keyword>
<evidence type="ECO:0000256" key="17">
    <source>
        <dbReference type="PIRSR" id="PIRSR621190-3"/>
    </source>
</evidence>
<feature type="binding site" evidence="16">
    <location>
        <position position="82"/>
    </location>
    <ligand>
        <name>Zn(2+)</name>
        <dbReference type="ChEBI" id="CHEBI:29105"/>
        <label>1</label>
    </ligand>
</feature>
<comment type="similarity">
    <text evidence="1">Belongs to the peptidase M10A family.</text>
</comment>
<organism evidence="19 20">
    <name type="scientific">Melopsittacus undulatus</name>
    <name type="common">Budgerigar</name>
    <name type="synonym">Psittacus undulatus</name>
    <dbReference type="NCBI Taxonomy" id="13146"/>
    <lineage>
        <taxon>Eukaryota</taxon>
        <taxon>Metazoa</taxon>
        <taxon>Chordata</taxon>
        <taxon>Craniata</taxon>
        <taxon>Vertebrata</taxon>
        <taxon>Euteleostomi</taxon>
        <taxon>Archelosauria</taxon>
        <taxon>Archosauria</taxon>
        <taxon>Dinosauria</taxon>
        <taxon>Saurischia</taxon>
        <taxon>Theropoda</taxon>
        <taxon>Coelurosauria</taxon>
        <taxon>Aves</taxon>
        <taxon>Neognathae</taxon>
        <taxon>Neoaves</taxon>
        <taxon>Telluraves</taxon>
        <taxon>Australaves</taxon>
        <taxon>Psittaciformes</taxon>
        <taxon>Psittaculidae</taxon>
        <taxon>Melopsittacus</taxon>
    </lineage>
</organism>
<dbReference type="SMART" id="SM00235">
    <property type="entry name" value="ZnMc"/>
    <property type="match status" value="1"/>
</dbReference>
<dbReference type="PANTHER" id="PTHR10201:SF165">
    <property type="entry name" value="COLLAGENASE 3"/>
    <property type="match status" value="1"/>
</dbReference>
<evidence type="ECO:0000313" key="19">
    <source>
        <dbReference type="Ensembl" id="ENSMUNP00000031449.1"/>
    </source>
</evidence>
<evidence type="ECO:0000256" key="11">
    <source>
        <dbReference type="ARBA" id="ARBA00023145"/>
    </source>
</evidence>
<evidence type="ECO:0000256" key="14">
    <source>
        <dbReference type="PIRSR" id="PIRSR001191-1"/>
    </source>
</evidence>
<dbReference type="GO" id="GO:0030198">
    <property type="term" value="P:extracellular matrix organization"/>
    <property type="evidence" value="ECO:0007669"/>
    <property type="project" value="TreeGrafter"/>
</dbReference>
<dbReference type="GO" id="GO:0031012">
    <property type="term" value="C:extracellular matrix"/>
    <property type="evidence" value="ECO:0007669"/>
    <property type="project" value="InterPro"/>
</dbReference>
<evidence type="ECO:0000256" key="8">
    <source>
        <dbReference type="ARBA" id="ARBA00022833"/>
    </source>
</evidence>
<sequence length="338" mass="38979">FCLTIPIPLEDSHEFTEKDLQFHYLKTHYGLRPNPAGIMRKSANTVASKLQEMQAFFGLEVTETKIIRSGVADIMISFEHGDFYPFDGPSGLLAHAFPPGPDYGGDAHFDDDEAWSDDSRGYNLFLVAAHEFGFVLPDDDVQGIQELYGKSVLETEIPTQNIPKHQEKCDAELSLDAITELRGEMLIFKDRSLYPYFILLLKRNLYKRLMHTFSLFSGKKVWALNGYDIVEDFPKKIYEMGFPKEMRRIDAAVHIKDTGKTLFFSGNKFWSYDEEAEVMEAGYPRLIEDEFAGIGDRVDAVYQRNGYLYFFNGPLQFEYSIWSKRIVRVLHTNSIFWC</sequence>
<feature type="binding site" evidence="16">
    <location>
        <position position="301"/>
    </location>
    <ligand>
        <name>Ca(2+)</name>
        <dbReference type="ChEBI" id="CHEBI:29108"/>
        <label>5</label>
    </ligand>
</feature>
<feature type="binding site" evidence="16">
    <location>
        <position position="88"/>
    </location>
    <ligand>
        <name>Ca(2+)</name>
        <dbReference type="ChEBI" id="CHEBI:29108"/>
        <label>3</label>
    </ligand>
</feature>
<evidence type="ECO:0000256" key="12">
    <source>
        <dbReference type="ARBA" id="ARBA00023157"/>
    </source>
</evidence>
<keyword evidence="5" id="KW-0732">Signal</keyword>
<feature type="binding site" evidence="16">
    <location>
        <position position="111"/>
    </location>
    <ligand>
        <name>Ca(2+)</name>
        <dbReference type="ChEBI" id="CHEBI:29108"/>
        <label>1</label>
    </ligand>
</feature>
<keyword evidence="10" id="KW-0482">Metalloprotease</keyword>
<dbReference type="InterPro" id="IPR000585">
    <property type="entry name" value="Hemopexin-like_dom"/>
</dbReference>
<dbReference type="Ensembl" id="ENSMUNT00000026716.1">
    <property type="protein sequence ID" value="ENSMUNP00000031449.1"/>
    <property type="gene ID" value="ENSMUNG00000017669.1"/>
</dbReference>
<feature type="binding site" evidence="16">
    <location>
        <position position="252"/>
    </location>
    <ligand>
        <name>Ca(2+)</name>
        <dbReference type="ChEBI" id="CHEBI:29108"/>
        <label>5</label>
    </ligand>
</feature>
<dbReference type="InterPro" id="IPR001818">
    <property type="entry name" value="Pept_M10_metallopeptidase"/>
</dbReference>
<feature type="binding site" evidence="16">
    <location>
        <position position="176"/>
    </location>
    <ligand>
        <name>Ca(2+)</name>
        <dbReference type="ChEBI" id="CHEBI:29108"/>
        <label>4</label>
    </ligand>
</feature>
<feature type="binding site" evidence="16">
    <location>
        <position position="80"/>
    </location>
    <ligand>
        <name>Zn(2+)</name>
        <dbReference type="ChEBI" id="CHEBI:29105"/>
        <label>1</label>
    </ligand>
</feature>
<comment type="cofactor">
    <cofactor evidence="16">
        <name>Zn(2+)</name>
        <dbReference type="ChEBI" id="CHEBI:29105"/>
    </cofactor>
    <text evidence="16">Binds 2 Zn(2+) ions per subunit.</text>
</comment>
<dbReference type="GO" id="GO:0006508">
    <property type="term" value="P:proteolysis"/>
    <property type="evidence" value="ECO:0007669"/>
    <property type="project" value="UniProtKB-KW"/>
</dbReference>
<evidence type="ECO:0000256" key="13">
    <source>
        <dbReference type="ARBA" id="ARBA00031807"/>
    </source>
</evidence>
<keyword evidence="4 15" id="KW-0479">Metal-binding</keyword>
<dbReference type="CDD" id="cd00094">
    <property type="entry name" value="HX"/>
    <property type="match status" value="1"/>
</dbReference>
<keyword evidence="11" id="KW-0865">Zymogen</keyword>
<feature type="disulfide bond" evidence="17">
    <location>
        <begin position="169"/>
        <end position="338"/>
    </location>
</feature>
<keyword evidence="9 16" id="KW-0106">Calcium</keyword>
<evidence type="ECO:0000313" key="20">
    <source>
        <dbReference type="Proteomes" id="UP000694405"/>
    </source>
</evidence>
<proteinExistence type="inferred from homology"/>
<dbReference type="FunFam" id="2.110.10.10:FF:000002">
    <property type="entry name" value="Matrix metallopeptidase 3"/>
    <property type="match status" value="1"/>
</dbReference>
<dbReference type="GO" id="GO:0008270">
    <property type="term" value="F:zinc ion binding"/>
    <property type="evidence" value="ECO:0007669"/>
    <property type="project" value="InterPro"/>
</dbReference>
<reference evidence="19" key="3">
    <citation type="submission" date="2025-09" db="UniProtKB">
        <authorList>
            <consortium name="Ensembl"/>
        </authorList>
    </citation>
    <scope>IDENTIFICATION</scope>
</reference>
<reference evidence="19" key="2">
    <citation type="submission" date="2025-08" db="UniProtKB">
        <authorList>
            <consortium name="Ensembl"/>
        </authorList>
    </citation>
    <scope>IDENTIFICATION</scope>
</reference>
<evidence type="ECO:0000256" key="3">
    <source>
        <dbReference type="ARBA" id="ARBA00022670"/>
    </source>
</evidence>
<dbReference type="Gene3D" id="3.40.390.10">
    <property type="entry name" value="Collagenase (Catalytic Domain)"/>
    <property type="match status" value="1"/>
</dbReference>
<evidence type="ECO:0000256" key="2">
    <source>
        <dbReference type="ARBA" id="ARBA00018037"/>
    </source>
</evidence>
<feature type="binding site" evidence="16">
    <location>
        <position position="113"/>
    </location>
    <ligand>
        <name>Ca(2+)</name>
        <dbReference type="ChEBI" id="CHEBI:29108"/>
        <label>3</label>
    </ligand>
</feature>
<dbReference type="InterPro" id="IPR021190">
    <property type="entry name" value="Pept_M10A"/>
</dbReference>
<evidence type="ECO:0000256" key="4">
    <source>
        <dbReference type="ARBA" id="ARBA00022723"/>
    </source>
</evidence>
<reference evidence="19" key="1">
    <citation type="submission" date="2020-03" db="EMBL/GenBank/DDBJ databases">
        <title>Melopsittacus undulatus (budgerigar) genome, bMelUnd1, maternal haplotype with Z.</title>
        <authorList>
            <person name="Gedman G."/>
            <person name="Mountcastle J."/>
            <person name="Haase B."/>
            <person name="Formenti G."/>
            <person name="Wright T."/>
            <person name="Apodaca J."/>
            <person name="Pelan S."/>
            <person name="Chow W."/>
            <person name="Rhie A."/>
            <person name="Howe K."/>
            <person name="Fedrigo O."/>
            <person name="Jarvis E.D."/>
        </authorList>
    </citation>
    <scope>NUCLEOTIDE SEQUENCE [LARGE SCALE GENOMIC DNA]</scope>
</reference>
<evidence type="ECO:0000256" key="9">
    <source>
        <dbReference type="ARBA" id="ARBA00022837"/>
    </source>
</evidence>
<keyword evidence="20" id="KW-1185">Reference proteome</keyword>
<feature type="binding site" evidence="16">
    <location>
        <position position="178"/>
    </location>
    <ligand>
        <name>Ca(2+)</name>
        <dbReference type="ChEBI" id="CHEBI:29108"/>
        <label>5</label>
    </ligand>
</feature>
<dbReference type="InterPro" id="IPR006026">
    <property type="entry name" value="Peptidase_Metallo"/>
</dbReference>
<dbReference type="PROSITE" id="PS51642">
    <property type="entry name" value="HEMOPEXIN_2"/>
    <property type="match status" value="2"/>
</dbReference>
<evidence type="ECO:0000259" key="18">
    <source>
        <dbReference type="SMART" id="SM00235"/>
    </source>
</evidence>
<feature type="binding site" evidence="15">
    <location>
        <position position="130"/>
    </location>
    <ligand>
        <name>Zn(2+)</name>
        <dbReference type="ChEBI" id="CHEBI:29105"/>
        <label>2</label>
        <note>catalytic</note>
    </ligand>
</feature>
<evidence type="ECO:0000256" key="7">
    <source>
        <dbReference type="ARBA" id="ARBA00022801"/>
    </source>
</evidence>
<protein>
    <recommendedName>
        <fullName evidence="2">Collagenase 3</fullName>
    </recommendedName>
    <alternativeName>
        <fullName evidence="13">Matrix metalloproteinase-13</fullName>
    </alternativeName>
</protein>
<keyword evidence="3" id="KW-0645">Protease</keyword>
<feature type="binding site" evidence="16">
    <location>
        <position position="73"/>
    </location>
    <ligand>
        <name>Ca(2+)</name>
        <dbReference type="ChEBI" id="CHEBI:29108"/>
        <label>2</label>
    </ligand>
</feature>
<keyword evidence="7" id="KW-0378">Hydrolase</keyword>
<feature type="binding site" evidence="16">
    <location>
        <position position="108"/>
    </location>
    <ligand>
        <name>Zn(2+)</name>
        <dbReference type="ChEBI" id="CHEBI:29105"/>
        <label>1</label>
    </ligand>
</feature>
<evidence type="ECO:0000256" key="1">
    <source>
        <dbReference type="ARBA" id="ARBA00010370"/>
    </source>
</evidence>
<dbReference type="SUPFAM" id="SSF50923">
    <property type="entry name" value="Hemopexin-like domain"/>
    <property type="match status" value="1"/>
</dbReference>
<dbReference type="Gene3D" id="2.110.10.10">
    <property type="entry name" value="Hemopexin-like domain"/>
    <property type="match status" value="1"/>
</dbReference>
<feature type="binding site" evidence="16">
    <location>
        <position position="95"/>
    </location>
    <ligand>
        <name>Zn(2+)</name>
        <dbReference type="ChEBI" id="CHEBI:29105"/>
        <label>1</label>
    </ligand>
</feature>
<feature type="binding site" evidence="16">
    <location>
        <position position="104"/>
    </location>
    <ligand>
        <name>Ca(2+)</name>
        <dbReference type="ChEBI" id="CHEBI:29108"/>
        <label>2</label>
    </ligand>
</feature>
<accession>A0A8V5GVQ6</accession>
<dbReference type="InterPro" id="IPR036375">
    <property type="entry name" value="Hemopexin-like_dom_sf"/>
</dbReference>
<dbReference type="Pfam" id="PF00413">
    <property type="entry name" value="Peptidase_M10"/>
    <property type="match status" value="1"/>
</dbReference>
<dbReference type="GO" id="GO:0030574">
    <property type="term" value="P:collagen catabolic process"/>
    <property type="evidence" value="ECO:0007669"/>
    <property type="project" value="TreeGrafter"/>
</dbReference>
<dbReference type="InterPro" id="IPR018487">
    <property type="entry name" value="Hemopexin-like_repeat"/>
</dbReference>
<evidence type="ECO:0000256" key="10">
    <source>
        <dbReference type="ARBA" id="ARBA00023049"/>
    </source>
</evidence>
<dbReference type="PANTHER" id="PTHR10201">
    <property type="entry name" value="MATRIX METALLOPROTEINASE"/>
    <property type="match status" value="1"/>
</dbReference>
<dbReference type="Proteomes" id="UP000694405">
    <property type="component" value="Unassembled WGS sequence"/>
</dbReference>
<feature type="binding site" evidence="16">
    <location>
        <position position="106"/>
    </location>
    <ligand>
        <name>Ca(2+)</name>
        <dbReference type="ChEBI" id="CHEBI:29108"/>
        <label>2</label>
    </ligand>
</feature>